<gene>
    <name evidence="7" type="ORF">ABIE13_003825</name>
</gene>
<comment type="caution">
    <text evidence="7">The sequence shown here is derived from an EMBL/GenBank/DDBJ whole genome shotgun (WGS) entry which is preliminary data.</text>
</comment>
<dbReference type="PROSITE" id="PS00211">
    <property type="entry name" value="ABC_TRANSPORTER_1"/>
    <property type="match status" value="2"/>
</dbReference>
<dbReference type="InterPro" id="IPR013563">
    <property type="entry name" value="Oligopep_ABC_C"/>
</dbReference>
<dbReference type="PANTHER" id="PTHR43776:SF7">
    <property type="entry name" value="D,D-DIPEPTIDE TRANSPORT ATP-BINDING PROTEIN DDPF-RELATED"/>
    <property type="match status" value="1"/>
</dbReference>
<dbReference type="InterPro" id="IPR017871">
    <property type="entry name" value="ABC_transporter-like_CS"/>
</dbReference>
<evidence type="ECO:0000313" key="7">
    <source>
        <dbReference type="EMBL" id="MET4578709.1"/>
    </source>
</evidence>
<dbReference type="CDD" id="cd03257">
    <property type="entry name" value="ABC_NikE_OppD_transporters"/>
    <property type="match status" value="2"/>
</dbReference>
<evidence type="ECO:0000256" key="2">
    <source>
        <dbReference type="ARBA" id="ARBA00022448"/>
    </source>
</evidence>
<evidence type="ECO:0000256" key="5">
    <source>
        <dbReference type="ARBA" id="ARBA00022840"/>
    </source>
</evidence>
<protein>
    <submittedName>
        <fullName evidence="7">Peptide/nickel transport system ATP-binding protein</fullName>
    </submittedName>
</protein>
<dbReference type="InterPro" id="IPR027417">
    <property type="entry name" value="P-loop_NTPase"/>
</dbReference>
<dbReference type="EMBL" id="JBEPSH010000007">
    <property type="protein sequence ID" value="MET4578709.1"/>
    <property type="molecule type" value="Genomic_DNA"/>
</dbReference>
<feature type="domain" description="ABC transporter" evidence="6">
    <location>
        <begin position="304"/>
        <end position="544"/>
    </location>
</feature>
<dbReference type="SUPFAM" id="SSF52540">
    <property type="entry name" value="P-loop containing nucleoside triphosphate hydrolases"/>
    <property type="match status" value="2"/>
</dbReference>
<dbReference type="PANTHER" id="PTHR43776">
    <property type="entry name" value="TRANSPORT ATP-BINDING PROTEIN"/>
    <property type="match status" value="1"/>
</dbReference>
<dbReference type="GO" id="GO:0005524">
    <property type="term" value="F:ATP binding"/>
    <property type="evidence" value="ECO:0007669"/>
    <property type="project" value="UniProtKB-KW"/>
</dbReference>
<accession>A0ABV2QCF6</accession>
<evidence type="ECO:0000259" key="6">
    <source>
        <dbReference type="PROSITE" id="PS50893"/>
    </source>
</evidence>
<comment type="similarity">
    <text evidence="1">Belongs to the ABC transporter superfamily.</text>
</comment>
<keyword evidence="5 7" id="KW-0067">ATP-binding</keyword>
<dbReference type="Gene3D" id="3.40.50.300">
    <property type="entry name" value="P-loop containing nucleotide triphosphate hydrolases"/>
    <property type="match status" value="2"/>
</dbReference>
<dbReference type="InterPro" id="IPR003593">
    <property type="entry name" value="AAA+_ATPase"/>
</dbReference>
<keyword evidence="2" id="KW-0813">Transport</keyword>
<organism evidence="7 8">
    <name type="scientific">Ottowia thiooxydans</name>
    <dbReference type="NCBI Taxonomy" id="219182"/>
    <lineage>
        <taxon>Bacteria</taxon>
        <taxon>Pseudomonadati</taxon>
        <taxon>Pseudomonadota</taxon>
        <taxon>Betaproteobacteria</taxon>
        <taxon>Burkholderiales</taxon>
        <taxon>Comamonadaceae</taxon>
        <taxon>Ottowia</taxon>
    </lineage>
</organism>
<evidence type="ECO:0000256" key="3">
    <source>
        <dbReference type="ARBA" id="ARBA00022475"/>
    </source>
</evidence>
<feature type="domain" description="ABC transporter" evidence="6">
    <location>
        <begin position="26"/>
        <end position="276"/>
    </location>
</feature>
<proteinExistence type="inferred from homology"/>
<sequence>MSLQHAVQVIAPESPASLSDLGDIVLAVSDLAVTYRGQDRDVLAAAKVSFQLRRGETTALLGESGSGKSTIVGAVAGTLPASAHTAGTVLFSDENLLTLPEHRFRRLRGTALGYVPQNPGRSLDPLQAIGQQLDEVLVVHGLRAAREDRWDRVLHLLERVGFRNPDTVARHYPHELSGGMQQRVLIAIALAWTPRILIADEPTSALDVTVQKGILDLIDQRRAEDHMGVLLVTHDIGVAAERSQHVVVLRHGRIVEAGPTQQVFGDPQHEYTRQLLSDVLGAGPSQRRPFARPTLAPAISLSGVSVQYLGRGGAAGTKAVNDVSFDVAPGSTLAIVGESGSGKTTTARVIARFLAPSVGQVVVRNTAGTELSSTTDREYRRHVQFVYQNPYLSLNPQHRIQTVLTEPLRAMGIGTPNTHAARVEELLDLVALPKEVLTRKSRELSGGQLQRLAIARALAAQPAILVLDEPVSALDVTVQAQILRLLESLQASLGLTYLFISHDLAVVRRIADEVAVMRDGELVERGLTEQVFAQPNHPYTRQLIAAAPGLRLNVGSAISAPHLS</sequence>
<dbReference type="RefSeq" id="WP_354446167.1">
    <property type="nucleotide sequence ID" value="NZ_JBEPSH010000007.1"/>
</dbReference>
<reference evidence="7 8" key="1">
    <citation type="submission" date="2024-06" db="EMBL/GenBank/DDBJ databases">
        <title>Sorghum-associated microbial communities from plants grown in Nebraska, USA.</title>
        <authorList>
            <person name="Schachtman D."/>
        </authorList>
    </citation>
    <scope>NUCLEOTIDE SEQUENCE [LARGE SCALE GENOMIC DNA]</scope>
    <source>
        <strain evidence="7 8">2709</strain>
    </source>
</reference>
<dbReference type="InterPro" id="IPR050319">
    <property type="entry name" value="ABC_transp_ATP-bind"/>
</dbReference>
<evidence type="ECO:0000256" key="1">
    <source>
        <dbReference type="ARBA" id="ARBA00005417"/>
    </source>
</evidence>
<name>A0ABV2QCF6_9BURK</name>
<dbReference type="Pfam" id="PF00005">
    <property type="entry name" value="ABC_tran"/>
    <property type="match status" value="2"/>
</dbReference>
<dbReference type="Pfam" id="PF08352">
    <property type="entry name" value="oligo_HPY"/>
    <property type="match status" value="2"/>
</dbReference>
<dbReference type="NCBIfam" id="NF008453">
    <property type="entry name" value="PRK11308.1"/>
    <property type="match status" value="2"/>
</dbReference>
<dbReference type="Proteomes" id="UP001549320">
    <property type="component" value="Unassembled WGS sequence"/>
</dbReference>
<dbReference type="InterPro" id="IPR003439">
    <property type="entry name" value="ABC_transporter-like_ATP-bd"/>
</dbReference>
<keyword evidence="3" id="KW-0472">Membrane</keyword>
<evidence type="ECO:0000313" key="8">
    <source>
        <dbReference type="Proteomes" id="UP001549320"/>
    </source>
</evidence>
<keyword evidence="3" id="KW-1003">Cell membrane</keyword>
<dbReference type="SMART" id="SM00382">
    <property type="entry name" value="AAA"/>
    <property type="match status" value="2"/>
</dbReference>
<dbReference type="PROSITE" id="PS50893">
    <property type="entry name" value="ABC_TRANSPORTER_2"/>
    <property type="match status" value="2"/>
</dbReference>
<keyword evidence="4" id="KW-0547">Nucleotide-binding</keyword>
<keyword evidence="8" id="KW-1185">Reference proteome</keyword>
<evidence type="ECO:0000256" key="4">
    <source>
        <dbReference type="ARBA" id="ARBA00022741"/>
    </source>
</evidence>